<dbReference type="EMBL" id="BAAAPF010000017">
    <property type="protein sequence ID" value="GAA2112800.1"/>
    <property type="molecule type" value="Genomic_DNA"/>
</dbReference>
<evidence type="ECO:0000256" key="1">
    <source>
        <dbReference type="ARBA" id="ARBA00023002"/>
    </source>
</evidence>
<evidence type="ECO:0000313" key="4">
    <source>
        <dbReference type="Proteomes" id="UP001500443"/>
    </source>
</evidence>
<comment type="caution">
    <text evidence="3">The sequence shown here is derived from an EMBL/GenBank/DDBJ whole genome shotgun (WGS) entry which is preliminary data.</text>
</comment>
<dbReference type="InterPro" id="IPR036188">
    <property type="entry name" value="FAD/NAD-bd_sf"/>
</dbReference>
<sequence>MTPPDTPNANEAHAHTDADAGVDIAVIGTSITAGMLAAALARGGASVLVLGPDGPLRPHSGELSVPGTSFFYELIAERFQVPEIGALAVAQRVREEVSAGSGAQRTFGFAHHTADQPHVRTHALQFNVPSEHGDSVYYRPEVDAWMLAVAERCGARVHGSDRVAKVVDEGDRVRLVLASGEERRARCVVATDGPEPAVVEALGATREPEGPPTRIIGAHARDVRPYDDVIRRLDRSRPWCQGTLHHLFDGGWLRVTPLRNHDDRPEPGALTSVELCLDARRHPAGDGDWAEFMAHVARFPSIAGQFESASPVDEWQAENVPWQASAMAADRMLLLDRAAADSAPLLGHDLYTSAQVVFTAANDLLEMVRDGDFIAARYAYLERLQRGIARRQSRLTAMAYAASADFMLWNAVSRVWLLGTMVDALTLKRGTKYLRAGDRRTADEDLRSRAPEAGRSHQPLALYDALLDRTAAECEAARDGRLTPATAAARIFEHIRAESFIPPVYGFGNPWDREYALRFRNRLRTLRWVRKAPPEVRRLVLSYGVRGKGKPRD</sequence>
<dbReference type="Gene3D" id="3.50.50.60">
    <property type="entry name" value="FAD/NAD(P)-binding domain"/>
    <property type="match status" value="1"/>
</dbReference>
<proteinExistence type="inferred from homology"/>
<gene>
    <name evidence="3" type="ORF">GCM10009802_11130</name>
</gene>
<dbReference type="SUPFAM" id="SSF51905">
    <property type="entry name" value="FAD/NAD(P)-binding domain"/>
    <property type="match status" value="1"/>
</dbReference>
<protein>
    <submittedName>
        <fullName evidence="3">Tryptophan 7-halogenase</fullName>
    </submittedName>
</protein>
<keyword evidence="1" id="KW-0560">Oxidoreductase</keyword>
<dbReference type="Proteomes" id="UP001500443">
    <property type="component" value="Unassembled WGS sequence"/>
</dbReference>
<dbReference type="PANTHER" id="PTHR43747">
    <property type="entry name" value="FAD-BINDING PROTEIN"/>
    <property type="match status" value="1"/>
</dbReference>
<organism evidence="3 4">
    <name type="scientific">Streptomyces synnematoformans</name>
    <dbReference type="NCBI Taxonomy" id="415721"/>
    <lineage>
        <taxon>Bacteria</taxon>
        <taxon>Bacillati</taxon>
        <taxon>Actinomycetota</taxon>
        <taxon>Actinomycetes</taxon>
        <taxon>Kitasatosporales</taxon>
        <taxon>Streptomycetaceae</taxon>
        <taxon>Streptomyces</taxon>
    </lineage>
</organism>
<keyword evidence="4" id="KW-1185">Reference proteome</keyword>
<comment type="similarity">
    <text evidence="2">Belongs to the flavin-dependent halogenase family. Bacterial tryptophan halogenase subfamily.</text>
</comment>
<name>A0ABN2XJK3_9ACTN</name>
<dbReference type="RefSeq" id="WP_344288467.1">
    <property type="nucleotide sequence ID" value="NZ_BAAAPF010000017.1"/>
</dbReference>
<evidence type="ECO:0000256" key="2">
    <source>
        <dbReference type="ARBA" id="ARBA00038396"/>
    </source>
</evidence>
<dbReference type="InterPro" id="IPR050816">
    <property type="entry name" value="Flavin-dep_Halogenase_NPB"/>
</dbReference>
<evidence type="ECO:0000313" key="3">
    <source>
        <dbReference type="EMBL" id="GAA2112800.1"/>
    </source>
</evidence>
<reference evidence="3 4" key="1">
    <citation type="journal article" date="2019" name="Int. J. Syst. Evol. Microbiol.">
        <title>The Global Catalogue of Microorganisms (GCM) 10K type strain sequencing project: providing services to taxonomists for standard genome sequencing and annotation.</title>
        <authorList>
            <consortium name="The Broad Institute Genomics Platform"/>
            <consortium name="The Broad Institute Genome Sequencing Center for Infectious Disease"/>
            <person name="Wu L."/>
            <person name="Ma J."/>
        </authorList>
    </citation>
    <scope>NUCLEOTIDE SEQUENCE [LARGE SCALE GENOMIC DNA]</scope>
    <source>
        <strain evidence="3 4">JCM 15481</strain>
    </source>
</reference>
<accession>A0ABN2XJK3</accession>
<dbReference type="PANTHER" id="PTHR43747:SF5">
    <property type="entry name" value="FAD-BINDING DOMAIN-CONTAINING PROTEIN"/>
    <property type="match status" value="1"/>
</dbReference>